<comment type="function">
    <text evidence="1">Acts as a component of a SCF E3 ubiquitin ligase complexes.</text>
</comment>
<evidence type="ECO:0000259" key="3">
    <source>
        <dbReference type="PROSITE" id="PS50181"/>
    </source>
</evidence>
<dbReference type="EMBL" id="JARPOI010000002">
    <property type="protein sequence ID" value="KAJ9186840.1"/>
    <property type="molecule type" value="Genomic_DNA"/>
</dbReference>
<protein>
    <recommendedName>
        <fullName evidence="1">F-box protein</fullName>
    </recommendedName>
</protein>
<comment type="subunit">
    <text evidence="1">Component of the SCF-type E3 ligase complex.</text>
</comment>
<comment type="caution">
    <text evidence="4">The sequence shown here is derived from an EMBL/GenBank/DDBJ whole genome shotgun (WGS) entry which is preliminary data.</text>
</comment>
<dbReference type="PANTHER" id="PTHR12874:SF28">
    <property type="entry name" value="F-BOX PROTEIN"/>
    <property type="match status" value="1"/>
</dbReference>
<dbReference type="PROSITE" id="PS50181">
    <property type="entry name" value="FBOX"/>
    <property type="match status" value="1"/>
</dbReference>
<name>A0ABQ9N4G2_HEVBR</name>
<feature type="region of interest" description="Disordered" evidence="2">
    <location>
        <begin position="201"/>
        <end position="227"/>
    </location>
</feature>
<dbReference type="SUPFAM" id="SSF81383">
    <property type="entry name" value="F-box domain"/>
    <property type="match status" value="1"/>
</dbReference>
<reference evidence="4" key="1">
    <citation type="journal article" date="2023" name="Plant Biotechnol. J.">
        <title>Chromosome-level wild Hevea brasiliensis genome provides new tools for genomic-assisted breeding and valuable loci to elevate rubber yield.</title>
        <authorList>
            <person name="Cheng H."/>
            <person name="Song X."/>
            <person name="Hu Y."/>
            <person name="Wu T."/>
            <person name="Yang Q."/>
            <person name="An Z."/>
            <person name="Feng S."/>
            <person name="Deng Z."/>
            <person name="Wu W."/>
            <person name="Zeng X."/>
            <person name="Tu M."/>
            <person name="Wang X."/>
            <person name="Huang H."/>
        </authorList>
    </citation>
    <scope>NUCLEOTIDE SEQUENCE</scope>
    <source>
        <strain evidence="4">MT/VB/25A 57/8</strain>
    </source>
</reference>
<evidence type="ECO:0000256" key="1">
    <source>
        <dbReference type="RuleBase" id="RU369085"/>
    </source>
</evidence>
<accession>A0ABQ9N4G2</accession>
<keyword evidence="1" id="KW-0539">Nucleus</keyword>
<comment type="subcellular location">
    <subcellularLocation>
        <location evidence="1">Nucleus</location>
    </subcellularLocation>
</comment>
<keyword evidence="1" id="KW-0833">Ubl conjugation pathway</keyword>
<comment type="pathway">
    <text evidence="1">Protein modification; protein ubiquitination.</text>
</comment>
<evidence type="ECO:0000256" key="2">
    <source>
        <dbReference type="SAM" id="MobiDB-lite"/>
    </source>
</evidence>
<proteinExistence type="predicted"/>
<organism evidence="4 5">
    <name type="scientific">Hevea brasiliensis</name>
    <name type="common">Para rubber tree</name>
    <name type="synonym">Siphonia brasiliensis</name>
    <dbReference type="NCBI Taxonomy" id="3981"/>
    <lineage>
        <taxon>Eukaryota</taxon>
        <taxon>Viridiplantae</taxon>
        <taxon>Streptophyta</taxon>
        <taxon>Embryophyta</taxon>
        <taxon>Tracheophyta</taxon>
        <taxon>Spermatophyta</taxon>
        <taxon>Magnoliopsida</taxon>
        <taxon>eudicotyledons</taxon>
        <taxon>Gunneridae</taxon>
        <taxon>Pentapetalae</taxon>
        <taxon>rosids</taxon>
        <taxon>fabids</taxon>
        <taxon>Malpighiales</taxon>
        <taxon>Euphorbiaceae</taxon>
        <taxon>Crotonoideae</taxon>
        <taxon>Micrandreae</taxon>
        <taxon>Hevea</taxon>
    </lineage>
</organism>
<evidence type="ECO:0000313" key="4">
    <source>
        <dbReference type="EMBL" id="KAJ9186840.1"/>
    </source>
</evidence>
<dbReference type="Pfam" id="PF12937">
    <property type="entry name" value="F-box-like"/>
    <property type="match status" value="1"/>
</dbReference>
<feature type="domain" description="F-box" evidence="3">
    <location>
        <begin position="6"/>
        <end position="53"/>
    </location>
</feature>
<feature type="compositionally biased region" description="Basic and acidic residues" evidence="2">
    <location>
        <begin position="255"/>
        <end position="264"/>
    </location>
</feature>
<dbReference type="InterPro" id="IPR036047">
    <property type="entry name" value="F-box-like_dom_sf"/>
</dbReference>
<dbReference type="Proteomes" id="UP001174677">
    <property type="component" value="Chromosome 2"/>
</dbReference>
<gene>
    <name evidence="4" type="ORF">P3X46_002369</name>
</gene>
<dbReference type="PANTHER" id="PTHR12874">
    <property type="entry name" value="F-BOX ONLY PROTEIN 48-RELATED"/>
    <property type="match status" value="1"/>
</dbReference>
<feature type="region of interest" description="Disordered" evidence="2">
    <location>
        <begin position="244"/>
        <end position="264"/>
    </location>
</feature>
<dbReference type="Gene3D" id="1.20.1280.50">
    <property type="match status" value="1"/>
</dbReference>
<keyword evidence="5" id="KW-1185">Reference proteome</keyword>
<evidence type="ECO:0000313" key="5">
    <source>
        <dbReference type="Proteomes" id="UP001174677"/>
    </source>
</evidence>
<sequence length="445" mass="50617">MAEMNSYSFVDFPEDIQFYILSLLTPTEIGNFACTSRRFSRLCQNGSKLWYAICDRRWGSKTQIKKWGNGKISYKLLYKTLKKWENLIGFWRRCGQSQQKQTAGVKSAALIFFEWGPSFLSGYRLSPSSKGTYDVTKTPFLWMGISPEGKTVNFLDPDGHSNGLSGESGSLEMDWIPVNVNFIGDIHFSVEENVGLAYSRSSGAPTSKGEYGGDASNGLESGSPGSSPETLEMYQYYANRMSPGADRSWRRQKKREKEKQGRKKWETEHFLKIVDSSPSPARPLQGLWKGISDDMKLEFYLVAYDGVGIFCRRVGDLCEQISSPTPAFWTTNPAFIESPFSPEEEYLYNSRIHLQPPMTSKDINWQYPPMDNEVVSRIMYINSRYDLFIPGLAGISENPWCIEGRIWQYKNGTFGFGFLRDNSIVDLKPIAQDGFLLETMELCCD</sequence>
<dbReference type="InterPro" id="IPR001810">
    <property type="entry name" value="F-box_dom"/>
</dbReference>